<evidence type="ECO:0000313" key="1">
    <source>
        <dbReference type="EMBL" id="QSS52921.1"/>
    </source>
</evidence>
<accession>A0A8A1LGB3</accession>
<sequence length="97" mass="10709">MVSTIYIIREFSLSAMSKEVGCEALSGVEEYIDVKLFEAVDFSRNITGRGKSIIIYDSKADMNSPSYWQHNNIAENGTSDVPAGFKVHVIGATVKFI</sequence>
<dbReference type="AlphaFoldDB" id="A0A8A1LGB3"/>
<dbReference type="Proteomes" id="UP000663419">
    <property type="component" value="Chromosome 3"/>
</dbReference>
<organism evidence="1 2">
    <name type="scientific">Ajellomyces capsulatus (strain H88)</name>
    <name type="common">Darling's disease fungus</name>
    <name type="synonym">Histoplasma capsulatum</name>
    <dbReference type="NCBI Taxonomy" id="544711"/>
    <lineage>
        <taxon>Eukaryota</taxon>
        <taxon>Fungi</taxon>
        <taxon>Dikarya</taxon>
        <taxon>Ascomycota</taxon>
        <taxon>Pezizomycotina</taxon>
        <taxon>Eurotiomycetes</taxon>
        <taxon>Eurotiomycetidae</taxon>
        <taxon>Onygenales</taxon>
        <taxon>Ajellomycetaceae</taxon>
        <taxon>Histoplasma</taxon>
    </lineage>
</organism>
<dbReference type="EMBL" id="CP069104">
    <property type="protein sequence ID" value="QSS52921.1"/>
    <property type="molecule type" value="Genomic_DNA"/>
</dbReference>
<protein>
    <submittedName>
        <fullName evidence="1">Uncharacterized protein</fullName>
    </submittedName>
</protein>
<name>A0A8A1LGB3_AJEC8</name>
<evidence type="ECO:0000313" key="2">
    <source>
        <dbReference type="Proteomes" id="UP000663419"/>
    </source>
</evidence>
<gene>
    <name evidence="1" type="ORF">I7I53_00003</name>
</gene>
<proteinExistence type="predicted"/>
<reference evidence="1" key="1">
    <citation type="submission" date="2021-01" db="EMBL/GenBank/DDBJ databases">
        <title>Chromosome-level genome assembly of a human fungal pathogen reveals clustering of transcriptionally co-regulated genes.</title>
        <authorList>
            <person name="Voorhies M."/>
            <person name="Cohen S."/>
            <person name="Shea T.P."/>
            <person name="Petrus S."/>
            <person name="Munoz J.F."/>
            <person name="Poplawski S."/>
            <person name="Goldman W.E."/>
            <person name="Michael T."/>
            <person name="Cuomo C.A."/>
            <person name="Sil A."/>
            <person name="Beyhan S."/>
        </authorList>
    </citation>
    <scope>NUCLEOTIDE SEQUENCE</scope>
    <source>
        <strain evidence="1">H88</strain>
    </source>
</reference>
<dbReference type="VEuPathDB" id="FungiDB:I7I53_00003"/>